<evidence type="ECO:0000256" key="6">
    <source>
        <dbReference type="ARBA" id="ARBA00022837"/>
    </source>
</evidence>
<feature type="active site" evidence="10">
    <location>
        <position position="535"/>
    </location>
</feature>
<dbReference type="InterPro" id="IPR036026">
    <property type="entry name" value="Seven-hairpin_glycosidases"/>
</dbReference>
<gene>
    <name evidence="16" type="ORF">LTR36_007906</name>
</gene>
<evidence type="ECO:0000256" key="11">
    <source>
        <dbReference type="PIRSR" id="PIRSR601382-2"/>
    </source>
</evidence>
<comment type="catalytic activity">
    <reaction evidence="9">
        <text>N(4)-(alpha-D-Man-(1-&gt;2)-alpha-D-Man-(1-&gt;2)-alpha-D-Man-(1-&gt;3)-[alpha-D-Man-(1-&gt;2)-alpha-D-Man-(1-&gt;3)-[alpha-D-Man-(1-&gt;2)-alpha-D-Man-(1-&gt;6)]-alpha-D-Man-(1-&gt;6)]-beta-D-Man-(1-&gt;4)-beta-D-GlcNAc-(1-&gt;4)-beta-D-GlcNAc)-L-asparaginyl-[protein] (N-glucan mannose isomer 9A1,2,3B1,2,3) + 4 H2O = N(4)-(alpha-D-Man-(1-&gt;3)-[alpha-D-Man-(1-&gt;3)-[alpha-D-Man-(1-&gt;6)]-alpha-D-Man-(1-&gt;6)]-beta-D-Man-(1-&gt;4)-beta-D-GlcNAc-(1-&gt;4)-beta-D-GlcNAc)-L-asparaginyl-[protein] (N-glucan mannose isomer 5A1,2) + 4 beta-D-mannose</text>
        <dbReference type="Rhea" id="RHEA:56008"/>
        <dbReference type="Rhea" id="RHEA-COMP:14356"/>
        <dbReference type="Rhea" id="RHEA-COMP:14367"/>
        <dbReference type="ChEBI" id="CHEBI:15377"/>
        <dbReference type="ChEBI" id="CHEBI:28563"/>
        <dbReference type="ChEBI" id="CHEBI:59087"/>
        <dbReference type="ChEBI" id="CHEBI:139493"/>
        <dbReference type="EC" id="3.2.1.113"/>
    </reaction>
</comment>
<dbReference type="Pfam" id="PF01532">
    <property type="entry name" value="Glyco_hydro_47"/>
    <property type="match status" value="1"/>
</dbReference>
<dbReference type="InterPro" id="IPR012341">
    <property type="entry name" value="6hp_glycosidase-like_sf"/>
</dbReference>
<comment type="pathway">
    <text evidence="2">Protein modification; protein glycosylation.</text>
</comment>
<keyword evidence="13" id="KW-0326">Glycosidase</keyword>
<evidence type="ECO:0000256" key="14">
    <source>
        <dbReference type="SAM" id="MobiDB-lite"/>
    </source>
</evidence>
<feature type="non-terminal residue" evidence="16">
    <location>
        <position position="723"/>
    </location>
</feature>
<keyword evidence="7 12" id="KW-1015">Disulfide bond</keyword>
<dbReference type="GO" id="GO:0005783">
    <property type="term" value="C:endoplasmic reticulum"/>
    <property type="evidence" value="ECO:0007669"/>
    <property type="project" value="TreeGrafter"/>
</dbReference>
<keyword evidence="15" id="KW-0812">Transmembrane</keyword>
<dbReference type="GO" id="GO:0036503">
    <property type="term" value="P:ERAD pathway"/>
    <property type="evidence" value="ECO:0007669"/>
    <property type="project" value="UniProtKB-ARBA"/>
</dbReference>
<keyword evidence="15" id="KW-1133">Transmembrane helix</keyword>
<dbReference type="GO" id="GO:0005509">
    <property type="term" value="F:calcium ion binding"/>
    <property type="evidence" value="ECO:0007669"/>
    <property type="project" value="InterPro"/>
</dbReference>
<evidence type="ECO:0000256" key="9">
    <source>
        <dbReference type="ARBA" id="ARBA00048605"/>
    </source>
</evidence>
<keyword evidence="4 11" id="KW-0479">Metal-binding</keyword>
<protein>
    <recommendedName>
        <fullName evidence="13">alpha-1,2-Mannosidase</fullName>
        <ecNumber evidence="13">3.2.1.-</ecNumber>
    </recommendedName>
</protein>
<keyword evidence="17" id="KW-1185">Reference proteome</keyword>
<dbReference type="EC" id="3.2.1.-" evidence="13"/>
<dbReference type="InterPro" id="IPR050749">
    <property type="entry name" value="Glycosyl_Hydrolase_47"/>
</dbReference>
<comment type="cofactor">
    <cofactor evidence="1 11">
        <name>Ca(2+)</name>
        <dbReference type="ChEBI" id="CHEBI:29108"/>
    </cofactor>
</comment>
<name>A0AAV9J9I4_9PEZI</name>
<dbReference type="GO" id="GO:0005975">
    <property type="term" value="P:carbohydrate metabolic process"/>
    <property type="evidence" value="ECO:0007669"/>
    <property type="project" value="InterPro"/>
</dbReference>
<dbReference type="Gene3D" id="1.50.10.10">
    <property type="match status" value="1"/>
</dbReference>
<evidence type="ECO:0000256" key="2">
    <source>
        <dbReference type="ARBA" id="ARBA00004922"/>
    </source>
</evidence>
<evidence type="ECO:0000256" key="15">
    <source>
        <dbReference type="SAM" id="Phobius"/>
    </source>
</evidence>
<comment type="similarity">
    <text evidence="3 13">Belongs to the glycosyl hydrolase 47 family.</text>
</comment>
<feature type="active site" description="Proton donor" evidence="10">
    <location>
        <position position="203"/>
    </location>
</feature>
<dbReference type="GO" id="GO:0016020">
    <property type="term" value="C:membrane"/>
    <property type="evidence" value="ECO:0007669"/>
    <property type="project" value="InterPro"/>
</dbReference>
<keyword evidence="15" id="KW-0472">Membrane</keyword>
<feature type="binding site" evidence="11">
    <location>
        <position position="623"/>
    </location>
    <ligand>
        <name>Ca(2+)</name>
        <dbReference type="ChEBI" id="CHEBI:29108"/>
    </ligand>
</feature>
<dbReference type="GO" id="GO:0004571">
    <property type="term" value="F:mannosyl-oligosaccharide 1,2-alpha-mannosidase activity"/>
    <property type="evidence" value="ECO:0007669"/>
    <property type="project" value="UniProtKB-EC"/>
</dbReference>
<evidence type="ECO:0000313" key="17">
    <source>
        <dbReference type="Proteomes" id="UP001324427"/>
    </source>
</evidence>
<evidence type="ECO:0000256" key="13">
    <source>
        <dbReference type="RuleBase" id="RU361193"/>
    </source>
</evidence>
<proteinExistence type="inferred from homology"/>
<feature type="transmembrane region" description="Helical" evidence="15">
    <location>
        <begin position="65"/>
        <end position="89"/>
    </location>
</feature>
<dbReference type="Proteomes" id="UP001324427">
    <property type="component" value="Unassembled WGS sequence"/>
</dbReference>
<reference evidence="16 17" key="1">
    <citation type="submission" date="2021-11" db="EMBL/GenBank/DDBJ databases">
        <title>Black yeast isolated from Biological Soil Crust.</title>
        <authorList>
            <person name="Kurbessoian T."/>
        </authorList>
    </citation>
    <scope>NUCLEOTIDE SEQUENCE [LARGE SCALE GENOMIC DNA]</scope>
    <source>
        <strain evidence="16 17">CCFEE 5522</strain>
    </source>
</reference>
<evidence type="ECO:0000256" key="1">
    <source>
        <dbReference type="ARBA" id="ARBA00001913"/>
    </source>
</evidence>
<dbReference type="SUPFAM" id="SSF48225">
    <property type="entry name" value="Seven-hairpin glycosidases"/>
    <property type="match status" value="1"/>
</dbReference>
<feature type="compositionally biased region" description="Polar residues" evidence="14">
    <location>
        <begin position="10"/>
        <end position="23"/>
    </location>
</feature>
<evidence type="ECO:0000256" key="8">
    <source>
        <dbReference type="ARBA" id="ARBA00047669"/>
    </source>
</evidence>
<evidence type="ECO:0000256" key="4">
    <source>
        <dbReference type="ARBA" id="ARBA00022723"/>
    </source>
</evidence>
<dbReference type="PRINTS" id="PR00747">
    <property type="entry name" value="GLYHDRLASE47"/>
</dbReference>
<comment type="catalytic activity">
    <reaction evidence="8">
        <text>N(4)-(alpha-D-Man-(1-&gt;2)-alpha-D-Man-(1-&gt;2)-alpha-D-Man-(1-&gt;3)-[alpha-D-Man-(1-&gt;3)-[alpha-D-Man-(1-&gt;2)-alpha-D-Man-(1-&gt;6)]-alpha-D-Man-(1-&gt;6)]-beta-D-Man-(1-&gt;4)-beta-D-GlcNAc-(1-&gt;4)-beta-D-GlcNAc)-L-asparaginyl-[protein] (N-glucan mannose isomer 8A1,2,3B1,3) + 3 H2O = N(4)-(alpha-D-Man-(1-&gt;3)-[alpha-D-Man-(1-&gt;3)-[alpha-D-Man-(1-&gt;6)]-alpha-D-Man-(1-&gt;6)]-beta-D-Man-(1-&gt;4)-beta-D-GlcNAc-(1-&gt;4)-beta-D-GlcNAc)-L-asparaginyl-[protein] (N-glucan mannose isomer 5A1,2) + 3 beta-D-mannose</text>
        <dbReference type="Rhea" id="RHEA:56028"/>
        <dbReference type="Rhea" id="RHEA-COMP:14358"/>
        <dbReference type="Rhea" id="RHEA-COMP:14367"/>
        <dbReference type="ChEBI" id="CHEBI:15377"/>
        <dbReference type="ChEBI" id="CHEBI:28563"/>
        <dbReference type="ChEBI" id="CHEBI:59087"/>
        <dbReference type="ChEBI" id="CHEBI:60628"/>
        <dbReference type="EC" id="3.2.1.113"/>
    </reaction>
</comment>
<feature type="disulfide bond" evidence="12">
    <location>
        <begin position="416"/>
        <end position="459"/>
    </location>
</feature>
<dbReference type="PANTHER" id="PTHR11742">
    <property type="entry name" value="MANNOSYL-OLIGOSACCHARIDE ALPHA-1,2-MANNOSIDASE-RELATED"/>
    <property type="match status" value="1"/>
</dbReference>
<comment type="caution">
    <text evidence="16">The sequence shown here is derived from an EMBL/GenBank/DDBJ whole genome shotgun (WGS) entry which is preliminary data.</text>
</comment>
<dbReference type="InterPro" id="IPR001382">
    <property type="entry name" value="Glyco_hydro_47"/>
</dbReference>
<evidence type="ECO:0000256" key="10">
    <source>
        <dbReference type="PIRSR" id="PIRSR601382-1"/>
    </source>
</evidence>
<feature type="active site" description="Proton donor" evidence="10">
    <location>
        <position position="473"/>
    </location>
</feature>
<dbReference type="AlphaFoldDB" id="A0AAV9J9I4"/>
<organism evidence="16 17">
    <name type="scientific">Oleoguttula mirabilis</name>
    <dbReference type="NCBI Taxonomy" id="1507867"/>
    <lineage>
        <taxon>Eukaryota</taxon>
        <taxon>Fungi</taxon>
        <taxon>Dikarya</taxon>
        <taxon>Ascomycota</taxon>
        <taxon>Pezizomycotina</taxon>
        <taxon>Dothideomycetes</taxon>
        <taxon>Dothideomycetidae</taxon>
        <taxon>Mycosphaerellales</taxon>
        <taxon>Teratosphaeriaceae</taxon>
        <taxon>Oleoguttula</taxon>
    </lineage>
</organism>
<evidence type="ECO:0000256" key="7">
    <source>
        <dbReference type="ARBA" id="ARBA00023157"/>
    </source>
</evidence>
<keyword evidence="6 11" id="KW-0106">Calcium</keyword>
<accession>A0AAV9J9I4</accession>
<evidence type="ECO:0000313" key="16">
    <source>
        <dbReference type="EMBL" id="KAK4541609.1"/>
    </source>
</evidence>
<evidence type="ECO:0000256" key="3">
    <source>
        <dbReference type="ARBA" id="ARBA00007658"/>
    </source>
</evidence>
<evidence type="ECO:0000256" key="5">
    <source>
        <dbReference type="ARBA" id="ARBA00022801"/>
    </source>
</evidence>
<dbReference type="EMBL" id="JAVFHQ010000051">
    <property type="protein sequence ID" value="KAK4541609.1"/>
    <property type="molecule type" value="Genomic_DNA"/>
</dbReference>
<feature type="region of interest" description="Disordered" evidence="14">
    <location>
        <begin position="1"/>
        <end position="28"/>
    </location>
</feature>
<sequence>MATQRHPDMWQSSRSNGSANGGTVSEKISGMLGSDRKESLPMYKDKPYAYPGSRKHMPWFRRKRVIGLVLAAFAAVSWWFGILSPLSYLSASGSETTPKKSKSSSWGLFGGSSAVDWDERAEKVKDAFKTSFADYEKHAWGDDEYHPVAKSGRKMTDKGLGWIIVDALDTMMLMNLTTELEHARQWIKSDLSYDQDHDVSTFETTIRMLGGLLSAHYLSTTFPGVYAPVNDGLSDDLYVEMATELADRLLGAFETNSGVPLASVNLHTMKGIPSHADAGASSTAEATSVQLELKYLAKLTGEEHYWDKAEHVMKVVDDQSPQDGLVPIFIYADRGAFRGSNIRLGSRGDSYYEYLIKQYLQTSQQEPVYSEMWRESLAGIKKHLVTYSSPSNFTVLAERPNGLNNDVSPKMDHLVCFMPGTIALATTGGLPLAQARKQPNWGPQQEEDIRLAEELMKTCWAMYTVTPTGLAGEITYFNLHSPPLMYEDFTAANRPRSPKSLVALPANLPGADSRPVGVDDLIIKGTDAHNLQRPETVESLFYMWRITGDEQYRVWGWQMFEAFMKHTAVPDGSGYSSIGNVMVVPPPLRDNMESFWLAETLKYFYLLFSSTDILPLTDVVFNTEAHAFPRFQLGKLFKTGWERKAKHEVVAETSTEAAAETLPTPVTAVEGVVTKAADAAAAATSVAADAAGVVTSVVADAAGVATSVVADAAGAATSVVAEL</sequence>
<dbReference type="PANTHER" id="PTHR11742:SF55">
    <property type="entry name" value="ENDOPLASMIC RETICULUM MANNOSYL-OLIGOSACCHARIDE 1,2-ALPHA-MANNOSIDASE"/>
    <property type="match status" value="1"/>
</dbReference>
<feature type="active site" evidence="10">
    <location>
        <position position="349"/>
    </location>
</feature>
<evidence type="ECO:0000256" key="12">
    <source>
        <dbReference type="PIRSR" id="PIRSR601382-3"/>
    </source>
</evidence>
<keyword evidence="5 13" id="KW-0378">Hydrolase</keyword>